<gene>
    <name evidence="3" type="ORF">QO010_003282</name>
</gene>
<keyword evidence="1" id="KW-0175">Coiled coil</keyword>
<proteinExistence type="predicted"/>
<dbReference type="InterPro" id="IPR045510">
    <property type="entry name" value="DUF6481"/>
</dbReference>
<dbReference type="Proteomes" id="UP001228905">
    <property type="component" value="Unassembled WGS sequence"/>
</dbReference>
<protein>
    <submittedName>
        <fullName evidence="3">House-cleaning NTP pyrophosphatase (Maf/HAM1 superfamily)</fullName>
    </submittedName>
</protein>
<evidence type="ECO:0000313" key="3">
    <source>
        <dbReference type="EMBL" id="MDQ0465493.1"/>
    </source>
</evidence>
<organism evidence="3 4">
    <name type="scientific">Caulobacter ginsengisoli</name>
    <dbReference type="NCBI Taxonomy" id="400775"/>
    <lineage>
        <taxon>Bacteria</taxon>
        <taxon>Pseudomonadati</taxon>
        <taxon>Pseudomonadota</taxon>
        <taxon>Alphaproteobacteria</taxon>
        <taxon>Caulobacterales</taxon>
        <taxon>Caulobacteraceae</taxon>
        <taxon>Caulobacter</taxon>
    </lineage>
</organism>
<evidence type="ECO:0000256" key="2">
    <source>
        <dbReference type="SAM" id="MobiDB-lite"/>
    </source>
</evidence>
<dbReference type="EMBL" id="JAUSVS010000007">
    <property type="protein sequence ID" value="MDQ0465493.1"/>
    <property type="molecule type" value="Genomic_DNA"/>
</dbReference>
<sequence>MPIFNETNFADRRKASLEAKQALLAKMKVKPTVTDPDFDNRHAEREAELERVRAERAAEKEASRRARLEAAEALRKARNSQIKERKASTRAEQQARKEARMNEWKSLSAG</sequence>
<evidence type="ECO:0000313" key="4">
    <source>
        <dbReference type="Proteomes" id="UP001228905"/>
    </source>
</evidence>
<keyword evidence="4" id="KW-1185">Reference proteome</keyword>
<name>A0ABU0IWG1_9CAUL</name>
<feature type="coiled-coil region" evidence="1">
    <location>
        <begin position="40"/>
        <end position="71"/>
    </location>
</feature>
<evidence type="ECO:0000256" key="1">
    <source>
        <dbReference type="SAM" id="Coils"/>
    </source>
</evidence>
<feature type="compositionally biased region" description="Basic and acidic residues" evidence="2">
    <location>
        <begin position="76"/>
        <end position="103"/>
    </location>
</feature>
<reference evidence="3 4" key="1">
    <citation type="submission" date="2023-07" db="EMBL/GenBank/DDBJ databases">
        <title>Genomic Encyclopedia of Type Strains, Phase IV (KMG-IV): sequencing the most valuable type-strain genomes for metagenomic binning, comparative biology and taxonomic classification.</title>
        <authorList>
            <person name="Goeker M."/>
        </authorList>
    </citation>
    <scope>NUCLEOTIDE SEQUENCE [LARGE SCALE GENOMIC DNA]</scope>
    <source>
        <strain evidence="3 4">DSM 18695</strain>
    </source>
</reference>
<comment type="caution">
    <text evidence="3">The sequence shown here is derived from an EMBL/GenBank/DDBJ whole genome shotgun (WGS) entry which is preliminary data.</text>
</comment>
<feature type="region of interest" description="Disordered" evidence="2">
    <location>
        <begin position="76"/>
        <end position="110"/>
    </location>
</feature>
<dbReference type="RefSeq" id="WP_307350871.1">
    <property type="nucleotide sequence ID" value="NZ_JAUSVS010000007.1"/>
</dbReference>
<dbReference type="Pfam" id="PF20089">
    <property type="entry name" value="DUF6481"/>
    <property type="match status" value="1"/>
</dbReference>
<accession>A0ABU0IWG1</accession>